<evidence type="ECO:0000256" key="10">
    <source>
        <dbReference type="ARBA" id="ARBA00023329"/>
    </source>
</evidence>
<dbReference type="PANTHER" id="PTHR31937:SF2">
    <property type="entry name" value="TRANSMEMBRANE PROTEIN 163"/>
    <property type="match status" value="1"/>
</dbReference>
<evidence type="ECO:0000256" key="7">
    <source>
        <dbReference type="ARBA" id="ARBA00022989"/>
    </source>
</evidence>
<keyword evidence="10" id="KW-0968">Cytoplasmic vesicle</keyword>
<dbReference type="Gene3D" id="1.20.1510.10">
    <property type="entry name" value="Cation efflux protein transmembrane domain"/>
    <property type="match status" value="1"/>
</dbReference>
<evidence type="ECO:0000313" key="13">
    <source>
        <dbReference type="EMBL" id="MCX2738693.1"/>
    </source>
</evidence>
<accession>A0ABT3RB81</accession>
<keyword evidence="14" id="KW-1185">Reference proteome</keyword>
<reference evidence="13 14" key="1">
    <citation type="submission" date="2022-11" db="EMBL/GenBank/DDBJ databases">
        <title>The characterization of three novel Bacteroidetes species and genomic analysis of their roles in tidal elemental geochemical cycles.</title>
        <authorList>
            <person name="Ma K.-J."/>
        </authorList>
    </citation>
    <scope>NUCLEOTIDE SEQUENCE [LARGE SCALE GENOMIC DNA]</scope>
    <source>
        <strain evidence="13 14">M82</strain>
    </source>
</reference>
<evidence type="ECO:0000256" key="6">
    <source>
        <dbReference type="ARBA" id="ARBA00022833"/>
    </source>
</evidence>
<evidence type="ECO:0000256" key="9">
    <source>
        <dbReference type="ARBA" id="ARBA00023136"/>
    </source>
</evidence>
<evidence type="ECO:0000313" key="14">
    <source>
        <dbReference type="Proteomes" id="UP001207228"/>
    </source>
</evidence>
<keyword evidence="7 11" id="KW-1133">Transmembrane helix</keyword>
<evidence type="ECO:0000256" key="2">
    <source>
        <dbReference type="ARBA" id="ARBA00004644"/>
    </source>
</evidence>
<protein>
    <submittedName>
        <fullName evidence="13">Cation transporter</fullName>
    </submittedName>
</protein>
<keyword evidence="6" id="KW-0862">Zinc</keyword>
<dbReference type="RefSeq" id="WP_266050745.1">
    <property type="nucleotide sequence ID" value="NZ_JAPFQO010000001.1"/>
</dbReference>
<proteinExistence type="inferred from homology"/>
<feature type="transmembrane region" description="Helical" evidence="11">
    <location>
        <begin position="58"/>
        <end position="81"/>
    </location>
</feature>
<name>A0ABT3RB81_9BACT</name>
<evidence type="ECO:0000256" key="1">
    <source>
        <dbReference type="ARBA" id="ARBA00004146"/>
    </source>
</evidence>
<dbReference type="InterPro" id="IPR027469">
    <property type="entry name" value="Cation_efflux_TMD_sf"/>
</dbReference>
<evidence type="ECO:0000256" key="4">
    <source>
        <dbReference type="ARBA" id="ARBA00022692"/>
    </source>
</evidence>
<feature type="transmembrane region" description="Helical" evidence="11">
    <location>
        <begin position="28"/>
        <end position="52"/>
    </location>
</feature>
<feature type="transmembrane region" description="Helical" evidence="11">
    <location>
        <begin position="101"/>
        <end position="119"/>
    </location>
</feature>
<keyword evidence="5" id="KW-0967">Endosome</keyword>
<evidence type="ECO:0000256" key="11">
    <source>
        <dbReference type="SAM" id="Phobius"/>
    </source>
</evidence>
<dbReference type="SUPFAM" id="SSF161111">
    <property type="entry name" value="Cation efflux protein transmembrane domain-like"/>
    <property type="match status" value="1"/>
</dbReference>
<dbReference type="EMBL" id="JAPFQO010000001">
    <property type="protein sequence ID" value="MCX2738693.1"/>
    <property type="molecule type" value="Genomic_DNA"/>
</dbReference>
<dbReference type="Proteomes" id="UP001207228">
    <property type="component" value="Unassembled WGS sequence"/>
</dbReference>
<feature type="transmembrane region" description="Helical" evidence="11">
    <location>
        <begin position="169"/>
        <end position="186"/>
    </location>
</feature>
<comment type="subcellular location">
    <subcellularLocation>
        <location evidence="2">Cytoplasmic vesicle</location>
        <location evidence="2">Secretory vesicle</location>
        <location evidence="2">Synaptic vesicle membrane</location>
        <topology evidence="2">Multi-pass membrane protein</topology>
    </subcellularLocation>
    <subcellularLocation>
        <location evidence="1">Early endosome membrane</location>
    </subcellularLocation>
</comment>
<evidence type="ECO:0000256" key="5">
    <source>
        <dbReference type="ARBA" id="ARBA00022753"/>
    </source>
</evidence>
<organism evidence="13 14">
    <name type="scientific">Pontibacter anaerobius</name>
    <dbReference type="NCBI Taxonomy" id="2993940"/>
    <lineage>
        <taxon>Bacteria</taxon>
        <taxon>Pseudomonadati</taxon>
        <taxon>Bacteroidota</taxon>
        <taxon>Cytophagia</taxon>
        <taxon>Cytophagales</taxon>
        <taxon>Hymenobacteraceae</taxon>
        <taxon>Pontibacter</taxon>
    </lineage>
</organism>
<feature type="transmembrane region" description="Helical" evidence="11">
    <location>
        <begin position="131"/>
        <end position="148"/>
    </location>
</feature>
<evidence type="ECO:0000256" key="3">
    <source>
        <dbReference type="ARBA" id="ARBA00008731"/>
    </source>
</evidence>
<evidence type="ECO:0000256" key="8">
    <source>
        <dbReference type="ARBA" id="ARBA00023018"/>
    </source>
</evidence>
<comment type="similarity">
    <text evidence="3">Belongs to the TMEM163 family.</text>
</comment>
<gene>
    <name evidence="13" type="ORF">OO017_01940</name>
</gene>
<dbReference type="InterPro" id="IPR026765">
    <property type="entry name" value="Tmem163"/>
</dbReference>
<keyword evidence="9 11" id="KW-0472">Membrane</keyword>
<evidence type="ECO:0000259" key="12">
    <source>
        <dbReference type="Pfam" id="PF01545"/>
    </source>
</evidence>
<keyword evidence="8" id="KW-0770">Synapse</keyword>
<dbReference type="PANTHER" id="PTHR31937">
    <property type="entry name" value="TRANSMEMBRANE PROTEIN 163"/>
    <property type="match status" value="1"/>
</dbReference>
<dbReference type="InterPro" id="IPR058533">
    <property type="entry name" value="Cation_efflux_TM"/>
</dbReference>
<comment type="caution">
    <text evidence="13">The sequence shown here is derived from an EMBL/GenBank/DDBJ whole genome shotgun (WGS) entry which is preliminary data.</text>
</comment>
<feature type="domain" description="Cation efflux protein transmembrane" evidence="12">
    <location>
        <begin position="32"/>
        <end position="210"/>
    </location>
</feature>
<sequence length="230" mass="25162">MTKHQTSIAESIVAEQNSRPGINKLLKIAFVLSVITIVYNLAEGLVSVYFGIEDDTLSLLGFGLDSFVEVISGIGIAHMVWRMQRNPLQQRDRFEKQALKVTGTSFYLLTASLVIGSVLKAIQGSQPETTVVGIIVSLVSILTMFFLMRYKLDVGNKLNSAPIIADAHCTRACLQLSVILLVASGLYELFRIGYVDLLGSLGIAYFAYKEGKEAWEKARSSDLNSCCSGN</sequence>
<dbReference type="Pfam" id="PF01545">
    <property type="entry name" value="Cation_efflux"/>
    <property type="match status" value="1"/>
</dbReference>
<keyword evidence="4 11" id="KW-0812">Transmembrane</keyword>